<organism evidence="1 2">
    <name type="scientific">Gossypium stocksii</name>
    <dbReference type="NCBI Taxonomy" id="47602"/>
    <lineage>
        <taxon>Eukaryota</taxon>
        <taxon>Viridiplantae</taxon>
        <taxon>Streptophyta</taxon>
        <taxon>Embryophyta</taxon>
        <taxon>Tracheophyta</taxon>
        <taxon>Spermatophyta</taxon>
        <taxon>Magnoliopsida</taxon>
        <taxon>eudicotyledons</taxon>
        <taxon>Gunneridae</taxon>
        <taxon>Pentapetalae</taxon>
        <taxon>rosids</taxon>
        <taxon>malvids</taxon>
        <taxon>Malvales</taxon>
        <taxon>Malvaceae</taxon>
        <taxon>Malvoideae</taxon>
        <taxon>Gossypium</taxon>
    </lineage>
</organism>
<sequence>MVIERPSDQATTWKDMLVGQSLKGGANDSDGKEVFDILEGDIQRSVVNGVPFISFSDQIHKILLQGMDNTVALTLLAETLVFQFYRINYTVCGDPQVLYT</sequence>
<accession>A0A9D3VUS0</accession>
<evidence type="ECO:0000313" key="2">
    <source>
        <dbReference type="Proteomes" id="UP000828251"/>
    </source>
</evidence>
<evidence type="ECO:0000313" key="1">
    <source>
        <dbReference type="EMBL" id="KAH1097422.1"/>
    </source>
</evidence>
<proteinExistence type="predicted"/>
<keyword evidence="2" id="KW-1185">Reference proteome</keyword>
<dbReference type="AlphaFoldDB" id="A0A9D3VUS0"/>
<reference evidence="1 2" key="1">
    <citation type="journal article" date="2021" name="Plant Biotechnol. J.">
        <title>Multi-omics assisted identification of the key and species-specific regulatory components of drought-tolerant mechanisms in Gossypium stocksii.</title>
        <authorList>
            <person name="Yu D."/>
            <person name="Ke L."/>
            <person name="Zhang D."/>
            <person name="Wu Y."/>
            <person name="Sun Y."/>
            <person name="Mei J."/>
            <person name="Sun J."/>
            <person name="Sun Y."/>
        </authorList>
    </citation>
    <scope>NUCLEOTIDE SEQUENCE [LARGE SCALE GENOMIC DNA]</scope>
    <source>
        <strain evidence="2">cv. E1</strain>
        <tissue evidence="1">Leaf</tissue>
    </source>
</reference>
<dbReference type="EMBL" id="JAIQCV010000005">
    <property type="protein sequence ID" value="KAH1097422.1"/>
    <property type="molecule type" value="Genomic_DNA"/>
</dbReference>
<protein>
    <submittedName>
        <fullName evidence="1">Uncharacterized protein</fullName>
    </submittedName>
</protein>
<name>A0A9D3VUS0_9ROSI</name>
<gene>
    <name evidence="1" type="ORF">J1N35_014343</name>
</gene>
<comment type="caution">
    <text evidence="1">The sequence shown here is derived from an EMBL/GenBank/DDBJ whole genome shotgun (WGS) entry which is preliminary data.</text>
</comment>
<dbReference type="OrthoDB" id="994333at2759"/>
<dbReference type="Proteomes" id="UP000828251">
    <property type="component" value="Unassembled WGS sequence"/>
</dbReference>